<evidence type="ECO:0000259" key="5">
    <source>
        <dbReference type="Pfam" id="PF03632"/>
    </source>
</evidence>
<dbReference type="Gene3D" id="2.60.420.10">
    <property type="entry name" value="Maltose phosphorylase, domain 3"/>
    <property type="match status" value="1"/>
</dbReference>
<evidence type="ECO:0000256" key="1">
    <source>
        <dbReference type="ARBA" id="ARBA00001576"/>
    </source>
</evidence>
<dbReference type="GO" id="GO:0009277">
    <property type="term" value="C:fungal-type cell wall"/>
    <property type="evidence" value="ECO:0007669"/>
    <property type="project" value="TreeGrafter"/>
</dbReference>
<dbReference type="InterPro" id="IPR005196">
    <property type="entry name" value="Glyco_hydro_65_N"/>
</dbReference>
<dbReference type="PANTHER" id="PTHR11051">
    <property type="entry name" value="GLYCOSYL HYDROLASE-RELATED"/>
    <property type="match status" value="1"/>
</dbReference>
<dbReference type="PANTHER" id="PTHR11051:SF8">
    <property type="entry name" value="PROTEIN-GLUCOSYLGALACTOSYLHYDROXYLYSINE GLUCOSIDASE"/>
    <property type="match status" value="1"/>
</dbReference>
<keyword evidence="7" id="KW-0378">Hydrolase</keyword>
<dbReference type="GO" id="GO:0005993">
    <property type="term" value="P:trehalose catabolic process"/>
    <property type="evidence" value="ECO:0007669"/>
    <property type="project" value="TreeGrafter"/>
</dbReference>
<keyword evidence="8" id="KW-1185">Reference proteome</keyword>
<dbReference type="GO" id="GO:0030246">
    <property type="term" value="F:carbohydrate binding"/>
    <property type="evidence" value="ECO:0007669"/>
    <property type="project" value="InterPro"/>
</dbReference>
<dbReference type="EMBL" id="WWBZ02000007">
    <property type="protein sequence ID" value="KAF4311945.1"/>
    <property type="molecule type" value="Genomic_DNA"/>
</dbReference>
<sequence length="992" mass="105600">MKPQTISFLVFAGAAAAAGQFSVPADFVNWDDSTYTLTSTRPFPGSFQAWIPQSNGYIGLGQASLGPFYEASNNNDTEGWMLFSPRQTFATVTGFWDAEESGDSVISGIPHFTDLLVEACGSVLNGSVGVSEISDFSSSISFTTGIATWDYNWSPPGCGDNTVLAIAYESFLSTDTRQLAAAKLSVTSSTALNIAIIDTLDGRSGNRTKLAEKQAFPESNSIMTAVHPTGLKNVTAYVHSTISGVDAAQNSNSTGTHNSASASISQRYQLTLQSNVPTTVHKYVGIASTDHFPQASTIAQNTATTALQTGWAALSSAHRATIAALTAPPYVADFRNPDGTLPADPTIRALQITAKASAYYLYTSLLPAGYAPPGARGALAANSLAVGGLTSEAYGGKIFWDADLFAAPALQATQPALARQIAAYRIQRGEQAAANTRRHGFGEGAMLFPWTSGREGECYNNTGPCVMYEYHLNADIALSLVMARNTSGDVGWFDEEARGVVDGVARGLAETLAWYAENGTWGIEVMTDADEYYMFVSDGAFTNSAVSVTLEIASTLRREAGEPLEENWVNMTENMQIPTSDSGVVLEFRDMWNDLVSKQADVILMDYPFDYRRNFSTEKRRLAMDYYAVRQDPNGPAMTYALYAISANSLAESGCAFWTFLKKSFEPYIRAPWYQFSEQQLDDPTVNGAINPAFPFLTGHGGFLQIMTAGFLGIRVTDTNLVMNPSLPPQLSHFRAPIQFYNGAVIACTVNATHTTITRLDASQHPGVAPDQYGASPMPITIGRSVANGTTLHLSINETTAIPNRAYHRALSIPGNILQCTSATSPSPHLHGQFPAAATDGYGGTAWQPAAANEPGILVVDASDVVAVPQRLSHVHLDFGLRPPRRVRVAFYDESAGAEAAVFEAAAAVDITAPWKGVDAPVVPYGGNVTTIALPAGAVWSGGVAKLEVEGCWVEDGAGATVAEFAVVAAADGNGTAAAGIAGKRELWHTEL</sequence>
<feature type="signal peptide" evidence="4">
    <location>
        <begin position="1"/>
        <end position="19"/>
    </location>
</feature>
<feature type="domain" description="Glycoside hydrolase family 65 central catalytic" evidence="5">
    <location>
        <begin position="384"/>
        <end position="587"/>
    </location>
</feature>
<protein>
    <recommendedName>
        <fullName evidence="3">alpha,alpha-trehalase</fullName>
        <ecNumber evidence="3">3.2.1.28</ecNumber>
    </recommendedName>
</protein>
<reference evidence="7" key="1">
    <citation type="submission" date="2020-04" db="EMBL/GenBank/DDBJ databases">
        <title>Genome Assembly and Annotation of Botryosphaeria dothidea sdau 11-99, a Latent Pathogen of Apple Fruit Ring Rot in China.</title>
        <authorList>
            <person name="Yu C."/>
            <person name="Diao Y."/>
            <person name="Lu Q."/>
            <person name="Zhao J."/>
            <person name="Cui S."/>
            <person name="Peng C."/>
            <person name="He B."/>
            <person name="Liu H."/>
        </authorList>
    </citation>
    <scope>NUCLEOTIDE SEQUENCE [LARGE SCALE GENOMIC DNA]</scope>
    <source>
        <strain evidence="7">Sdau11-99</strain>
    </source>
</reference>
<dbReference type="Gene3D" id="2.70.98.40">
    <property type="entry name" value="Glycoside hydrolase, family 65, N-terminal domain"/>
    <property type="match status" value="1"/>
</dbReference>
<dbReference type="GO" id="GO:0004555">
    <property type="term" value="F:alpha,alpha-trehalase activity"/>
    <property type="evidence" value="ECO:0007669"/>
    <property type="project" value="UniProtKB-EC"/>
</dbReference>
<dbReference type="EC" id="3.2.1.28" evidence="3"/>
<dbReference type="Pfam" id="PF03632">
    <property type="entry name" value="Glyco_hydro_65m"/>
    <property type="match status" value="1"/>
</dbReference>
<name>A0A8H4J291_9PEZI</name>
<dbReference type="InterPro" id="IPR005195">
    <property type="entry name" value="Glyco_hydro_65_M"/>
</dbReference>
<accession>A0A8H4J291</accession>
<comment type="similarity">
    <text evidence="2">Belongs to the glycosyl hydrolase 65 family.</text>
</comment>
<evidence type="ECO:0000313" key="8">
    <source>
        <dbReference type="Proteomes" id="UP000572817"/>
    </source>
</evidence>
<dbReference type="SUPFAM" id="SSF74650">
    <property type="entry name" value="Galactose mutarotase-like"/>
    <property type="match status" value="1"/>
</dbReference>
<dbReference type="AlphaFoldDB" id="A0A8H4J291"/>
<feature type="domain" description="Glycoside hydrolase family 65 N-terminal" evidence="6">
    <location>
        <begin position="53"/>
        <end position="289"/>
    </location>
</feature>
<dbReference type="OrthoDB" id="200349at2759"/>
<dbReference type="InterPro" id="IPR011013">
    <property type="entry name" value="Gal_mutarotase_sf_dom"/>
</dbReference>
<keyword evidence="4" id="KW-0732">Signal</keyword>
<dbReference type="InterPro" id="IPR012341">
    <property type="entry name" value="6hp_glycosidase-like_sf"/>
</dbReference>
<gene>
    <name evidence="7" type="ORF">GTA08_BOTSDO12069</name>
</gene>
<feature type="chain" id="PRO_5034670338" description="alpha,alpha-trehalase" evidence="4">
    <location>
        <begin position="20"/>
        <end position="992"/>
    </location>
</feature>
<evidence type="ECO:0000256" key="2">
    <source>
        <dbReference type="ARBA" id="ARBA00006768"/>
    </source>
</evidence>
<dbReference type="InterPro" id="IPR037018">
    <property type="entry name" value="GH65_N"/>
</dbReference>
<evidence type="ECO:0000313" key="7">
    <source>
        <dbReference type="EMBL" id="KAF4311945.1"/>
    </source>
</evidence>
<comment type="caution">
    <text evidence="7">The sequence shown here is derived from an EMBL/GenBank/DDBJ whole genome shotgun (WGS) entry which is preliminary data.</text>
</comment>
<dbReference type="Proteomes" id="UP000572817">
    <property type="component" value="Unassembled WGS sequence"/>
</dbReference>
<evidence type="ECO:0000259" key="6">
    <source>
        <dbReference type="Pfam" id="PF03636"/>
    </source>
</evidence>
<dbReference type="Pfam" id="PF03636">
    <property type="entry name" value="Glyco_hydro_65N"/>
    <property type="match status" value="1"/>
</dbReference>
<dbReference type="Gene3D" id="1.50.10.10">
    <property type="match status" value="1"/>
</dbReference>
<evidence type="ECO:0000256" key="4">
    <source>
        <dbReference type="SAM" id="SignalP"/>
    </source>
</evidence>
<dbReference type="SUPFAM" id="SSF48208">
    <property type="entry name" value="Six-hairpin glycosidases"/>
    <property type="match status" value="1"/>
</dbReference>
<evidence type="ECO:0000256" key="3">
    <source>
        <dbReference type="ARBA" id="ARBA00012757"/>
    </source>
</evidence>
<dbReference type="InterPro" id="IPR008928">
    <property type="entry name" value="6-hairpin_glycosidase_sf"/>
</dbReference>
<organism evidence="7 8">
    <name type="scientific">Botryosphaeria dothidea</name>
    <dbReference type="NCBI Taxonomy" id="55169"/>
    <lineage>
        <taxon>Eukaryota</taxon>
        <taxon>Fungi</taxon>
        <taxon>Dikarya</taxon>
        <taxon>Ascomycota</taxon>
        <taxon>Pezizomycotina</taxon>
        <taxon>Dothideomycetes</taxon>
        <taxon>Dothideomycetes incertae sedis</taxon>
        <taxon>Botryosphaeriales</taxon>
        <taxon>Botryosphaeriaceae</taxon>
        <taxon>Botryosphaeria</taxon>
    </lineage>
</organism>
<proteinExistence type="inferred from homology"/>
<comment type="catalytic activity">
    <reaction evidence="1">
        <text>alpha,alpha-trehalose + H2O = alpha-D-glucose + beta-D-glucose</text>
        <dbReference type="Rhea" id="RHEA:32675"/>
        <dbReference type="ChEBI" id="CHEBI:15377"/>
        <dbReference type="ChEBI" id="CHEBI:15903"/>
        <dbReference type="ChEBI" id="CHEBI:16551"/>
        <dbReference type="ChEBI" id="CHEBI:17925"/>
        <dbReference type="EC" id="3.2.1.28"/>
    </reaction>
</comment>